<feature type="region of interest" description="Disordered" evidence="1">
    <location>
        <begin position="1"/>
        <end position="36"/>
    </location>
</feature>
<keyword evidence="3" id="KW-1185">Reference proteome</keyword>
<proteinExistence type="predicted"/>
<dbReference type="Proteomes" id="UP000621500">
    <property type="component" value="Unassembled WGS sequence"/>
</dbReference>
<organism evidence="2 3">
    <name type="scientific">Plantactinospora mayteni</name>
    <dbReference type="NCBI Taxonomy" id="566021"/>
    <lineage>
        <taxon>Bacteria</taxon>
        <taxon>Bacillati</taxon>
        <taxon>Actinomycetota</taxon>
        <taxon>Actinomycetes</taxon>
        <taxon>Micromonosporales</taxon>
        <taxon>Micromonosporaceae</taxon>
        <taxon>Plantactinospora</taxon>
    </lineage>
</organism>
<evidence type="ECO:0000256" key="1">
    <source>
        <dbReference type="SAM" id="MobiDB-lite"/>
    </source>
</evidence>
<accession>A0ABQ4EG51</accession>
<reference evidence="2 3" key="1">
    <citation type="submission" date="2021-01" db="EMBL/GenBank/DDBJ databases">
        <title>Whole genome shotgun sequence of Plantactinospora mayteni NBRC 109088.</title>
        <authorList>
            <person name="Komaki H."/>
            <person name="Tamura T."/>
        </authorList>
    </citation>
    <scope>NUCLEOTIDE SEQUENCE [LARGE SCALE GENOMIC DNA]</scope>
    <source>
        <strain evidence="2 3">NBRC 109088</strain>
    </source>
</reference>
<protein>
    <submittedName>
        <fullName evidence="2">Uncharacterized protein</fullName>
    </submittedName>
</protein>
<name>A0ABQ4EG51_9ACTN</name>
<comment type="caution">
    <text evidence="2">The sequence shown here is derived from an EMBL/GenBank/DDBJ whole genome shotgun (WGS) entry which is preliminary data.</text>
</comment>
<sequence>MAGRLTDVPDAVAGGGVNAFPSDGGRRPREPAPRQPYPVASVALTSTKLPAGPVEPVAIVDDVGLVLPYPVHKIVDGAAERPFGAPGSVVGMSYRLP</sequence>
<dbReference type="EMBL" id="BONX01000002">
    <property type="protein sequence ID" value="GIG93634.1"/>
    <property type="molecule type" value="Genomic_DNA"/>
</dbReference>
<evidence type="ECO:0000313" key="3">
    <source>
        <dbReference type="Proteomes" id="UP000621500"/>
    </source>
</evidence>
<evidence type="ECO:0000313" key="2">
    <source>
        <dbReference type="EMBL" id="GIG93634.1"/>
    </source>
</evidence>
<gene>
    <name evidence="2" type="ORF">Pma05_02070</name>
</gene>